<evidence type="ECO:0000313" key="3">
    <source>
        <dbReference type="Proteomes" id="UP000294555"/>
    </source>
</evidence>
<proteinExistence type="predicted"/>
<dbReference type="EMBL" id="SJOI01000001">
    <property type="protein sequence ID" value="TCL06020.1"/>
    <property type="molecule type" value="Genomic_DNA"/>
</dbReference>
<gene>
    <name evidence="2" type="ORF">EZJ58_4244</name>
</gene>
<protein>
    <submittedName>
        <fullName evidence="2">Uncharacterized protein</fullName>
    </submittedName>
</protein>
<dbReference type="Proteomes" id="UP000294555">
    <property type="component" value="Unassembled WGS sequence"/>
</dbReference>
<name>A0A4R1NNU7_9GAMM</name>
<comment type="caution">
    <text evidence="2">The sequence shown here is derived from an EMBL/GenBank/DDBJ whole genome shotgun (WGS) entry which is preliminary data.</text>
</comment>
<dbReference type="AlphaFoldDB" id="A0A4R1NNU7"/>
<feature type="transmembrane region" description="Helical" evidence="1">
    <location>
        <begin position="60"/>
        <end position="82"/>
    </location>
</feature>
<keyword evidence="1" id="KW-1133">Transmembrane helix</keyword>
<keyword evidence="1" id="KW-0812">Transmembrane</keyword>
<keyword evidence="1" id="KW-0472">Membrane</keyword>
<accession>A0A4R1NNU7</accession>
<keyword evidence="3" id="KW-1185">Reference proteome</keyword>
<evidence type="ECO:0000313" key="2">
    <source>
        <dbReference type="EMBL" id="TCL06020.1"/>
    </source>
</evidence>
<reference evidence="2 3" key="1">
    <citation type="submission" date="2019-02" db="EMBL/GenBank/DDBJ databases">
        <title>Investigation of anaerobic lignin degradation for improved lignocellulosic biofuels.</title>
        <authorList>
            <person name="Deangelis K."/>
        </authorList>
    </citation>
    <scope>NUCLEOTIDE SEQUENCE [LARGE SCALE GENOMIC DNA]</scope>
    <source>
        <strain evidence="2 3">159R</strain>
    </source>
</reference>
<evidence type="ECO:0000256" key="1">
    <source>
        <dbReference type="SAM" id="Phobius"/>
    </source>
</evidence>
<sequence length="101" mass="11452">MINARPVLLEVTHITEETDSDETATLEQIALSLQRIEASLASRQRELKLLESINASLNSYTINMILGVFFLLAFGTLALYFFSDRLFSIMQVMQDLPLVTR</sequence>
<organism evidence="2 3">
    <name type="scientific">Sodalis ligni</name>
    <dbReference type="NCBI Taxonomy" id="2697027"/>
    <lineage>
        <taxon>Bacteria</taxon>
        <taxon>Pseudomonadati</taxon>
        <taxon>Pseudomonadota</taxon>
        <taxon>Gammaproteobacteria</taxon>
        <taxon>Enterobacterales</taxon>
        <taxon>Bruguierivoracaceae</taxon>
        <taxon>Sodalis</taxon>
    </lineage>
</organism>